<dbReference type="InterPro" id="IPR043129">
    <property type="entry name" value="ATPase_NBD"/>
</dbReference>
<comment type="caution">
    <text evidence="2">The sequence shown here is derived from an EMBL/GenBank/DDBJ whole genome shotgun (WGS) entry which is preliminary data.</text>
</comment>
<accession>A0ABV8W0N2</accession>
<evidence type="ECO:0000256" key="1">
    <source>
        <dbReference type="ARBA" id="ARBA00006479"/>
    </source>
</evidence>
<dbReference type="EMBL" id="JBHSDV010000004">
    <property type="protein sequence ID" value="MFC4388796.1"/>
    <property type="molecule type" value="Genomic_DNA"/>
</dbReference>
<dbReference type="PANTHER" id="PTHR18964">
    <property type="entry name" value="ROK (REPRESSOR, ORF, KINASE) FAMILY"/>
    <property type="match status" value="1"/>
</dbReference>
<name>A0ABV8W0N2_9BACI</name>
<proteinExistence type="inferred from homology"/>
<evidence type="ECO:0000313" key="2">
    <source>
        <dbReference type="EMBL" id="MFC4388796.1"/>
    </source>
</evidence>
<dbReference type="InterPro" id="IPR000600">
    <property type="entry name" value="ROK"/>
</dbReference>
<dbReference type="Pfam" id="PF00480">
    <property type="entry name" value="ROK"/>
    <property type="match status" value="1"/>
</dbReference>
<dbReference type="SUPFAM" id="SSF53067">
    <property type="entry name" value="Actin-like ATPase domain"/>
    <property type="match status" value="1"/>
</dbReference>
<sequence length="298" mass="32826">MTESYYLCFDIGGTNVKYGVLNALGSFVTQGHYSTNKSSKKTFIQDITNKVNEITSTYAIKRIGISFPGFINVDTGYAEFAGAIDVLHGENILALLYENITLPIVIENDANCATLAEKLTGNAKDCDDFICMTIGTGIGGGIFINGKLVNGHTFKAGEFGLMIIDGMVNGYKNMHEIASTSALIHTYKEAKGLNESEKVEGDQVFREALEDRQVKRLLDQWFSYVSFGIFNLAATLNPEKILIGGGISVREDLYEMLEEALLAIPSWQDIRCTIEPCKHHNEAGMIGALYKCIEEENQ</sequence>
<dbReference type="Gene3D" id="3.30.420.40">
    <property type="match status" value="2"/>
</dbReference>
<keyword evidence="3" id="KW-1185">Reference proteome</keyword>
<gene>
    <name evidence="2" type="ORF">ACFOZ1_13425</name>
</gene>
<dbReference type="PANTHER" id="PTHR18964:SF165">
    <property type="entry name" value="BETA-GLUCOSIDE KINASE"/>
    <property type="match status" value="1"/>
</dbReference>
<organism evidence="2 3">
    <name type="scientific">Gracilibacillus marinus</name>
    <dbReference type="NCBI Taxonomy" id="630535"/>
    <lineage>
        <taxon>Bacteria</taxon>
        <taxon>Bacillati</taxon>
        <taxon>Bacillota</taxon>
        <taxon>Bacilli</taxon>
        <taxon>Bacillales</taxon>
        <taxon>Bacillaceae</taxon>
        <taxon>Gracilibacillus</taxon>
    </lineage>
</organism>
<evidence type="ECO:0000313" key="3">
    <source>
        <dbReference type="Proteomes" id="UP001595880"/>
    </source>
</evidence>
<comment type="similarity">
    <text evidence="1">Belongs to the ROK (NagC/XylR) family.</text>
</comment>
<dbReference type="RefSeq" id="WP_390200080.1">
    <property type="nucleotide sequence ID" value="NZ_JBHSDV010000004.1"/>
</dbReference>
<dbReference type="Proteomes" id="UP001595880">
    <property type="component" value="Unassembled WGS sequence"/>
</dbReference>
<protein>
    <submittedName>
        <fullName evidence="2">ROK family protein</fullName>
    </submittedName>
</protein>
<reference evidence="3" key="1">
    <citation type="journal article" date="2019" name="Int. J. Syst. Evol. Microbiol.">
        <title>The Global Catalogue of Microorganisms (GCM) 10K type strain sequencing project: providing services to taxonomists for standard genome sequencing and annotation.</title>
        <authorList>
            <consortium name="The Broad Institute Genomics Platform"/>
            <consortium name="The Broad Institute Genome Sequencing Center for Infectious Disease"/>
            <person name="Wu L."/>
            <person name="Ma J."/>
        </authorList>
    </citation>
    <scope>NUCLEOTIDE SEQUENCE [LARGE SCALE GENOMIC DNA]</scope>
    <source>
        <strain evidence="3">KACC 14058</strain>
    </source>
</reference>